<name>A0A521DY82_9BACT</name>
<evidence type="ECO:0000313" key="3">
    <source>
        <dbReference type="Proteomes" id="UP000317315"/>
    </source>
</evidence>
<accession>A0A521DY82</accession>
<organism evidence="2 3">
    <name type="scientific">Balnearium lithotrophicum</name>
    <dbReference type="NCBI Taxonomy" id="223788"/>
    <lineage>
        <taxon>Bacteria</taxon>
        <taxon>Pseudomonadati</taxon>
        <taxon>Aquificota</taxon>
        <taxon>Aquificia</taxon>
        <taxon>Desulfurobacteriales</taxon>
        <taxon>Desulfurobacteriaceae</taxon>
        <taxon>Balnearium</taxon>
    </lineage>
</organism>
<reference evidence="2 3" key="1">
    <citation type="submission" date="2017-05" db="EMBL/GenBank/DDBJ databases">
        <authorList>
            <person name="Varghese N."/>
            <person name="Submissions S."/>
        </authorList>
    </citation>
    <scope>NUCLEOTIDE SEQUENCE [LARGE SCALE GENOMIC DNA]</scope>
    <source>
        <strain evidence="2 3">DSM 16304</strain>
    </source>
</reference>
<dbReference type="Pfam" id="PF06195">
    <property type="entry name" value="DUF996"/>
    <property type="match status" value="1"/>
</dbReference>
<feature type="transmembrane region" description="Helical" evidence="1">
    <location>
        <begin position="88"/>
        <end position="111"/>
    </location>
</feature>
<feature type="transmembrane region" description="Helical" evidence="1">
    <location>
        <begin position="133"/>
        <end position="162"/>
    </location>
</feature>
<dbReference type="AlphaFoldDB" id="A0A521DY82"/>
<proteinExistence type="predicted"/>
<dbReference type="RefSeq" id="WP_185954307.1">
    <property type="nucleotide sequence ID" value="NZ_FXTM01000028.1"/>
</dbReference>
<sequence>MKDSVKLMGGLGSLFIVLGVIPYIGALLSLAGFVLLIIAIKNYSEEEGRPELVSKFVKGIVISFIGELLGGVVAGVGAGMYGEGHGFVGGALAGIGFLIIYIASIFGYNFIKDVFTEIALLTGNNLFEWAGKLFFWGALLLIILIGGALIWIGWIVATAAFFTTQSVESE</sequence>
<keyword evidence="1" id="KW-0812">Transmembrane</keyword>
<feature type="transmembrane region" description="Helical" evidence="1">
    <location>
        <begin position="60"/>
        <end position="81"/>
    </location>
</feature>
<gene>
    <name evidence="2" type="ORF">SAMN06269117_12812</name>
</gene>
<keyword evidence="1" id="KW-0472">Membrane</keyword>
<dbReference type="Proteomes" id="UP000317315">
    <property type="component" value="Unassembled WGS sequence"/>
</dbReference>
<keyword evidence="1" id="KW-1133">Transmembrane helix</keyword>
<keyword evidence="3" id="KW-1185">Reference proteome</keyword>
<evidence type="ECO:0000313" key="2">
    <source>
        <dbReference type="EMBL" id="SMO76626.1"/>
    </source>
</evidence>
<feature type="transmembrane region" description="Helical" evidence="1">
    <location>
        <begin position="12"/>
        <end position="40"/>
    </location>
</feature>
<dbReference type="EMBL" id="FXTM01000028">
    <property type="protein sequence ID" value="SMO76626.1"/>
    <property type="molecule type" value="Genomic_DNA"/>
</dbReference>
<dbReference type="InterPro" id="IPR010397">
    <property type="entry name" value="DUF996"/>
</dbReference>
<evidence type="ECO:0000256" key="1">
    <source>
        <dbReference type="SAM" id="Phobius"/>
    </source>
</evidence>
<protein>
    <submittedName>
        <fullName evidence="2">Uncharacterized membrane protein</fullName>
    </submittedName>
</protein>